<name>A0A484G311_COLOR</name>
<gene>
    <name evidence="1" type="ORF">Cob_v002279</name>
</gene>
<dbReference type="AlphaFoldDB" id="A0A484G311"/>
<dbReference type="EMBL" id="AMCV02000004">
    <property type="protein sequence ID" value="TDZ24581.1"/>
    <property type="molecule type" value="Genomic_DNA"/>
</dbReference>
<reference evidence="2" key="2">
    <citation type="journal article" date="2019" name="Mol. Plant Microbe Interact.">
        <title>Genome sequence resources for four phytopathogenic fungi from the Colletotrichum orbiculare species complex.</title>
        <authorList>
            <person name="Gan P."/>
            <person name="Tsushima A."/>
            <person name="Narusaka M."/>
            <person name="Narusaka Y."/>
            <person name="Takano Y."/>
            <person name="Kubo Y."/>
            <person name="Shirasu K."/>
        </authorList>
    </citation>
    <scope>GENOME REANNOTATION</scope>
    <source>
        <strain evidence="2">104-T / ATCC 96160 / CBS 514.97 / LARS 414 / MAFF 240422</strain>
    </source>
</reference>
<reference evidence="2" key="1">
    <citation type="journal article" date="2013" name="New Phytol.">
        <title>Comparative genomic and transcriptomic analyses reveal the hemibiotrophic stage shift of Colletotrichum fungi.</title>
        <authorList>
            <person name="Gan P."/>
            <person name="Ikeda K."/>
            <person name="Irieda H."/>
            <person name="Narusaka M."/>
            <person name="O'Connell R.J."/>
            <person name="Narusaka Y."/>
            <person name="Takano Y."/>
            <person name="Kubo Y."/>
            <person name="Shirasu K."/>
        </authorList>
    </citation>
    <scope>NUCLEOTIDE SEQUENCE [LARGE SCALE GENOMIC DNA]</scope>
    <source>
        <strain evidence="2">104-T / ATCC 96160 / CBS 514.97 / LARS 414 / MAFF 240422</strain>
    </source>
</reference>
<sequence length="86" mass="9764">MLFTRYLRPCVQHLHLRPRTNLPVASDARPSRAVFAVVTNRPLTRLQSLSASGVLHLRLLSPYRYRCVVPCSRFSQPALPCRSPGH</sequence>
<accession>A0A484G311</accession>
<protein>
    <submittedName>
        <fullName evidence="1">Uncharacterized protein</fullName>
    </submittedName>
</protein>
<comment type="caution">
    <text evidence="1">The sequence shown here is derived from an EMBL/GenBank/DDBJ whole genome shotgun (WGS) entry which is preliminary data.</text>
</comment>
<organism evidence="1 2">
    <name type="scientific">Colletotrichum orbiculare (strain 104-T / ATCC 96160 / CBS 514.97 / LARS 414 / MAFF 240422)</name>
    <name type="common">Cucumber anthracnose fungus</name>
    <name type="synonym">Colletotrichum lagenarium</name>
    <dbReference type="NCBI Taxonomy" id="1213857"/>
    <lineage>
        <taxon>Eukaryota</taxon>
        <taxon>Fungi</taxon>
        <taxon>Dikarya</taxon>
        <taxon>Ascomycota</taxon>
        <taxon>Pezizomycotina</taxon>
        <taxon>Sordariomycetes</taxon>
        <taxon>Hypocreomycetidae</taxon>
        <taxon>Glomerellales</taxon>
        <taxon>Glomerellaceae</taxon>
        <taxon>Colletotrichum</taxon>
        <taxon>Colletotrichum orbiculare species complex</taxon>
    </lineage>
</organism>
<evidence type="ECO:0000313" key="1">
    <source>
        <dbReference type="EMBL" id="TDZ24581.1"/>
    </source>
</evidence>
<proteinExistence type="predicted"/>
<keyword evidence="2" id="KW-1185">Reference proteome</keyword>
<dbReference type="Proteomes" id="UP000014480">
    <property type="component" value="Unassembled WGS sequence"/>
</dbReference>
<evidence type="ECO:0000313" key="2">
    <source>
        <dbReference type="Proteomes" id="UP000014480"/>
    </source>
</evidence>